<sequence length="200" mass="21498">MKKLWLALAAALCLAGCGQAEPAKPESYLQPAQLTQEEEAILKLAGGPEPAIFAFAVDGQVQTVQVRTWLLQDGEWEQQSGSLCALAEGEGRISLALGDLSRYDRVGVQQGDATSATSWEAPEDARLPEGLSRTTTRLTQQVPIAYGREIPLAVQIFSSQNAVHAYDVEAFFTPEKYAQWGHEAVYAVTACFLAQGQGAG</sequence>
<feature type="chain" id="PRO_5038410673" description="Lipoprotein" evidence="1">
    <location>
        <begin position="21"/>
        <end position="200"/>
    </location>
</feature>
<evidence type="ECO:0000313" key="2">
    <source>
        <dbReference type="EMBL" id="HIX65501.1"/>
    </source>
</evidence>
<reference evidence="2" key="1">
    <citation type="journal article" date="2021" name="PeerJ">
        <title>Extensive microbial diversity within the chicken gut microbiome revealed by metagenomics and culture.</title>
        <authorList>
            <person name="Gilroy R."/>
            <person name="Ravi A."/>
            <person name="Getino M."/>
            <person name="Pursley I."/>
            <person name="Horton D.L."/>
            <person name="Alikhan N.F."/>
            <person name="Baker D."/>
            <person name="Gharbi K."/>
            <person name="Hall N."/>
            <person name="Watson M."/>
            <person name="Adriaenssens E.M."/>
            <person name="Foster-Nyarko E."/>
            <person name="Jarju S."/>
            <person name="Secka A."/>
            <person name="Antonio M."/>
            <person name="Oren A."/>
            <person name="Chaudhuri R.R."/>
            <person name="La Ragione R."/>
            <person name="Hildebrand F."/>
            <person name="Pallen M.J."/>
        </authorList>
    </citation>
    <scope>NUCLEOTIDE SEQUENCE</scope>
    <source>
        <strain evidence="2">CHK188-5543</strain>
    </source>
</reference>
<proteinExistence type="predicted"/>
<organism evidence="2 3">
    <name type="scientific">Candidatus Anaerotruncus excrementipullorum</name>
    <dbReference type="NCBI Taxonomy" id="2838465"/>
    <lineage>
        <taxon>Bacteria</taxon>
        <taxon>Bacillati</taxon>
        <taxon>Bacillota</taxon>
        <taxon>Clostridia</taxon>
        <taxon>Eubacteriales</taxon>
        <taxon>Oscillospiraceae</taxon>
        <taxon>Anaerotruncus</taxon>
    </lineage>
</organism>
<evidence type="ECO:0000256" key="1">
    <source>
        <dbReference type="SAM" id="SignalP"/>
    </source>
</evidence>
<accession>A0A9D2B749</accession>
<gene>
    <name evidence="2" type="ORF">H9736_04560</name>
</gene>
<evidence type="ECO:0000313" key="3">
    <source>
        <dbReference type="Proteomes" id="UP000886800"/>
    </source>
</evidence>
<comment type="caution">
    <text evidence="2">The sequence shown here is derived from an EMBL/GenBank/DDBJ whole genome shotgun (WGS) entry which is preliminary data.</text>
</comment>
<feature type="signal peptide" evidence="1">
    <location>
        <begin position="1"/>
        <end position="20"/>
    </location>
</feature>
<dbReference type="AlphaFoldDB" id="A0A9D2B749"/>
<keyword evidence="1" id="KW-0732">Signal</keyword>
<name>A0A9D2B749_9FIRM</name>
<protein>
    <recommendedName>
        <fullName evidence="4">Lipoprotein</fullName>
    </recommendedName>
</protein>
<reference evidence="2" key="2">
    <citation type="submission" date="2021-04" db="EMBL/GenBank/DDBJ databases">
        <authorList>
            <person name="Gilroy R."/>
        </authorList>
    </citation>
    <scope>NUCLEOTIDE SEQUENCE</scope>
    <source>
        <strain evidence="2">CHK188-5543</strain>
    </source>
</reference>
<dbReference type="Proteomes" id="UP000886800">
    <property type="component" value="Unassembled WGS sequence"/>
</dbReference>
<evidence type="ECO:0008006" key="4">
    <source>
        <dbReference type="Google" id="ProtNLM"/>
    </source>
</evidence>
<dbReference type="EMBL" id="DXES01000100">
    <property type="protein sequence ID" value="HIX65501.1"/>
    <property type="molecule type" value="Genomic_DNA"/>
</dbReference>